<feature type="transmembrane region" description="Helical" evidence="2">
    <location>
        <begin position="404"/>
        <end position="423"/>
    </location>
</feature>
<dbReference type="Proteomes" id="UP001212498">
    <property type="component" value="Unassembled WGS sequence"/>
</dbReference>
<accession>A0ABT4T7V9</accession>
<keyword evidence="2" id="KW-0812">Transmembrane</keyword>
<feature type="chain" id="PRO_5046940853" description="Gram-positive cocci surface proteins LPxTG domain-containing protein" evidence="3">
    <location>
        <begin position="41"/>
        <end position="430"/>
    </location>
</feature>
<feature type="signal peptide" evidence="3">
    <location>
        <begin position="1"/>
        <end position="40"/>
    </location>
</feature>
<dbReference type="RefSeq" id="WP_271278934.1">
    <property type="nucleotide sequence ID" value="NZ_BAABFD010000022.1"/>
</dbReference>
<evidence type="ECO:0000313" key="4">
    <source>
        <dbReference type="EMBL" id="MDA0645198.1"/>
    </source>
</evidence>
<sequence length="430" mass="42470">MLTSQARRRLVQKTSSALGLVGTFVLLAGSLVVSSAPASAAALAVEKDIIFTCTGERFTNTSITVKFSAPDSAPAGSPFNLTLGIPALTLGQAVTTATTVSVNAQMTVTGGTVTSGVKTGAQVPVNTTAIPAGNVMYSVAVPAGATGKVTIKPTTLTLGLTSPATPVETCTPSTTTDVLEVPIGTGGGGGNTEEIVSYTCTAGTEAPATVDIKITPTMPTGAKANQDASITWVTAVQTTGDELKVPTTGFPTGTKYFATVKASGAGAPATATGEAAITGTAGQNVTLPSVTIKVKPTTTGTVTITPGDLTIGTSATATTAAIKCTAPATGLPTFTFQVAAGTPTDDPTDDPTTTPTATPTKTTTVIVTETPTTRTTSPTARSSKTPKDGVATGAGGDAGPDGRMFVLAGSMLILAAGGGGLLMRRRAARG</sequence>
<keyword evidence="2" id="KW-1133">Transmembrane helix</keyword>
<evidence type="ECO:0000313" key="5">
    <source>
        <dbReference type="Proteomes" id="UP001212498"/>
    </source>
</evidence>
<keyword evidence="2" id="KW-0472">Membrane</keyword>
<keyword evidence="5" id="KW-1185">Reference proteome</keyword>
<feature type="compositionally biased region" description="Low complexity" evidence="1">
    <location>
        <begin position="342"/>
        <end position="391"/>
    </location>
</feature>
<comment type="caution">
    <text evidence="4">The sequence shown here is derived from an EMBL/GenBank/DDBJ whole genome shotgun (WGS) entry which is preliminary data.</text>
</comment>
<name>A0ABT4T7V9_9ACTN</name>
<evidence type="ECO:0008006" key="6">
    <source>
        <dbReference type="Google" id="ProtNLM"/>
    </source>
</evidence>
<evidence type="ECO:0000256" key="2">
    <source>
        <dbReference type="SAM" id="Phobius"/>
    </source>
</evidence>
<proteinExistence type="predicted"/>
<evidence type="ECO:0000256" key="1">
    <source>
        <dbReference type="SAM" id="MobiDB-lite"/>
    </source>
</evidence>
<evidence type="ECO:0000256" key="3">
    <source>
        <dbReference type="SAM" id="SignalP"/>
    </source>
</evidence>
<keyword evidence="3" id="KW-0732">Signal</keyword>
<gene>
    <name evidence="4" type="ORF">OUY24_31610</name>
</gene>
<feature type="region of interest" description="Disordered" evidence="1">
    <location>
        <begin position="340"/>
        <end position="399"/>
    </location>
</feature>
<protein>
    <recommendedName>
        <fullName evidence="6">Gram-positive cocci surface proteins LPxTG domain-containing protein</fullName>
    </recommendedName>
</protein>
<reference evidence="4 5" key="1">
    <citation type="submission" date="2022-11" db="EMBL/GenBank/DDBJ databases">
        <title>Nonomuraea corallina sp. nov., a new species of the genus Nonomuraea isolated from sea side sediment in Thai sea.</title>
        <authorList>
            <person name="Ngamcharungchit C."/>
            <person name="Matsumoto A."/>
            <person name="Suriyachadkun C."/>
            <person name="Panbangred W."/>
            <person name="Inahashi Y."/>
            <person name="Intra B."/>
        </authorList>
    </citation>
    <scope>NUCLEOTIDE SEQUENCE [LARGE SCALE GENOMIC DNA]</scope>
    <source>
        <strain evidence="4 5">DSM 43553</strain>
    </source>
</reference>
<organism evidence="4 5">
    <name type="scientific">Nonomuraea ferruginea</name>
    <dbReference type="NCBI Taxonomy" id="46174"/>
    <lineage>
        <taxon>Bacteria</taxon>
        <taxon>Bacillati</taxon>
        <taxon>Actinomycetota</taxon>
        <taxon>Actinomycetes</taxon>
        <taxon>Streptosporangiales</taxon>
        <taxon>Streptosporangiaceae</taxon>
        <taxon>Nonomuraea</taxon>
    </lineage>
</organism>
<dbReference type="EMBL" id="JAPNUD010000127">
    <property type="protein sequence ID" value="MDA0645198.1"/>
    <property type="molecule type" value="Genomic_DNA"/>
</dbReference>